<dbReference type="InterPro" id="IPR000917">
    <property type="entry name" value="Sulfatase_N"/>
</dbReference>
<protein>
    <recommendedName>
        <fullName evidence="1">Sulfatase N-terminal domain-containing protein</fullName>
    </recommendedName>
</protein>
<sequence length="233" mass="26526">MGEVLSLLLTYQQLENTVIVGFGDHGDDFWNHGLSSGWCHGVEPYTALVHTPAFIYDARYKGRDINHLVSMLDLKRTVLELLDKPCSNDELPGTFSALSGERRYCFSRNLFINQPDREKGNPLIKGYAITSEFFHLLYSQGKYQMFAWQADAGNHFDLLSQLVSDGNGKKYIDIEKLGAGRAGGPHPHILHFLGNPAVIEDNYRVMHQILEYWITSKQKYVETCINSVKKWNV</sequence>
<dbReference type="Pfam" id="PF00884">
    <property type="entry name" value="Sulfatase"/>
    <property type="match status" value="1"/>
</dbReference>
<name>A0A2U8I2J3_9GAMM</name>
<dbReference type="EMBL" id="CP021659">
    <property type="protein sequence ID" value="AWK13327.1"/>
    <property type="molecule type" value="Genomic_DNA"/>
</dbReference>
<dbReference type="OrthoDB" id="9803751at2"/>
<dbReference type="InterPro" id="IPR017850">
    <property type="entry name" value="Alkaline_phosphatase_core_sf"/>
</dbReference>
<evidence type="ECO:0000313" key="2">
    <source>
        <dbReference type="EMBL" id="AWK13327.1"/>
    </source>
</evidence>
<keyword evidence="3" id="KW-1185">Reference proteome</keyword>
<dbReference type="Gene3D" id="3.40.720.10">
    <property type="entry name" value="Alkaline Phosphatase, subunit A"/>
    <property type="match status" value="1"/>
</dbReference>
<proteinExistence type="predicted"/>
<evidence type="ECO:0000259" key="1">
    <source>
        <dbReference type="Pfam" id="PF00884"/>
    </source>
</evidence>
<dbReference type="Proteomes" id="UP000261875">
    <property type="component" value="Chromosome"/>
</dbReference>
<accession>A0A2U8I2J3</accession>
<evidence type="ECO:0000313" key="3">
    <source>
        <dbReference type="Proteomes" id="UP000261875"/>
    </source>
</evidence>
<organism evidence="2 3">
    <name type="scientific">Candidatus Fukatsuia symbiotica</name>
    <dbReference type="NCBI Taxonomy" id="1878942"/>
    <lineage>
        <taxon>Bacteria</taxon>
        <taxon>Pseudomonadati</taxon>
        <taxon>Pseudomonadota</taxon>
        <taxon>Gammaproteobacteria</taxon>
        <taxon>Enterobacterales</taxon>
        <taxon>Yersiniaceae</taxon>
        <taxon>Candidatus Fukatsuia</taxon>
    </lineage>
</organism>
<dbReference type="STRING" id="1878942.GCA_900128755_00948"/>
<reference evidence="2 3" key="1">
    <citation type="submission" date="2017-05" db="EMBL/GenBank/DDBJ databases">
        <title>Genome sequence of Candidatus Fukatsuia symbiotica and Candidatus Hamiltonella defensa from Acyrthosiphon pisum strain 5D.</title>
        <authorList>
            <person name="Patel V.A."/>
            <person name="Chevignon G."/>
            <person name="Russell J.A."/>
            <person name="Oliver K.M."/>
        </authorList>
    </citation>
    <scope>NUCLEOTIDE SEQUENCE [LARGE SCALE GENOMIC DNA]</scope>
    <source>
        <strain evidence="2 3">5D</strain>
    </source>
</reference>
<gene>
    <name evidence="2" type="ORF">CCS41_00580</name>
</gene>
<dbReference type="SUPFAM" id="SSF53649">
    <property type="entry name" value="Alkaline phosphatase-like"/>
    <property type="match status" value="1"/>
</dbReference>
<dbReference type="KEGG" id="fsm:CCS41_00580"/>
<feature type="domain" description="Sulfatase N-terminal" evidence="1">
    <location>
        <begin position="2"/>
        <end position="83"/>
    </location>
</feature>
<dbReference type="AlphaFoldDB" id="A0A2U8I2J3"/>